<evidence type="ECO:0000313" key="3">
    <source>
        <dbReference type="EMBL" id="CAE8663089.1"/>
    </source>
</evidence>
<dbReference type="AlphaFoldDB" id="A0A813F745"/>
<name>A0A813F745_POLGL</name>
<evidence type="ECO:0000313" key="2">
    <source>
        <dbReference type="EMBL" id="CAE8609070.1"/>
    </source>
</evidence>
<feature type="chain" id="PRO_5036408826" evidence="1">
    <location>
        <begin position="23"/>
        <end position="133"/>
    </location>
</feature>
<protein>
    <submittedName>
        <fullName evidence="2">Uncharacterized protein</fullName>
    </submittedName>
</protein>
<evidence type="ECO:0000256" key="1">
    <source>
        <dbReference type="SAM" id="SignalP"/>
    </source>
</evidence>
<dbReference type="Proteomes" id="UP000626109">
    <property type="component" value="Unassembled WGS sequence"/>
</dbReference>
<organism evidence="2 4">
    <name type="scientific">Polarella glacialis</name>
    <name type="common">Dinoflagellate</name>
    <dbReference type="NCBI Taxonomy" id="89957"/>
    <lineage>
        <taxon>Eukaryota</taxon>
        <taxon>Sar</taxon>
        <taxon>Alveolata</taxon>
        <taxon>Dinophyceae</taxon>
        <taxon>Suessiales</taxon>
        <taxon>Suessiaceae</taxon>
        <taxon>Polarella</taxon>
    </lineage>
</organism>
<keyword evidence="1" id="KW-0732">Signal</keyword>
<dbReference type="EMBL" id="CAJNNW010018552">
    <property type="protein sequence ID" value="CAE8663089.1"/>
    <property type="molecule type" value="Genomic_DNA"/>
</dbReference>
<keyword evidence="4" id="KW-1185">Reference proteome</keyword>
<dbReference type="EMBL" id="CAJNNV010024235">
    <property type="protein sequence ID" value="CAE8609070.1"/>
    <property type="molecule type" value="Genomic_DNA"/>
</dbReference>
<feature type="signal peptide" evidence="1">
    <location>
        <begin position="1"/>
        <end position="22"/>
    </location>
</feature>
<gene>
    <name evidence="2" type="ORF">PGLA1383_LOCUS26897</name>
    <name evidence="3" type="ORF">PGLA2088_LOCUS15149</name>
</gene>
<comment type="caution">
    <text evidence="2">The sequence shown here is derived from an EMBL/GenBank/DDBJ whole genome shotgun (WGS) entry which is preliminary data.</text>
</comment>
<dbReference type="Proteomes" id="UP000654075">
    <property type="component" value="Unassembled WGS sequence"/>
</dbReference>
<sequence length="133" mass="13437">MWSARQDLAFLAPLVPATGAAAGVSPGAAQRQQASPLAATVLGDGASSHGFWSSTAQIAAIATAVGLAVANSRRWGSTSGPRKAGGRCVVRLAEADASAEGDMEEEADFANAFPFSAVVGQEEVKLALLLNLV</sequence>
<evidence type="ECO:0000313" key="4">
    <source>
        <dbReference type="Proteomes" id="UP000654075"/>
    </source>
</evidence>
<accession>A0A813F745</accession>
<reference evidence="2" key="1">
    <citation type="submission" date="2021-02" db="EMBL/GenBank/DDBJ databases">
        <authorList>
            <person name="Dougan E. K."/>
            <person name="Rhodes N."/>
            <person name="Thang M."/>
            <person name="Chan C."/>
        </authorList>
    </citation>
    <scope>NUCLEOTIDE SEQUENCE</scope>
</reference>
<proteinExistence type="predicted"/>